<evidence type="ECO:0000313" key="3">
    <source>
        <dbReference type="Proteomes" id="UP000092177"/>
    </source>
</evidence>
<dbReference type="Proteomes" id="UP000092177">
    <property type="component" value="Chromosome 2"/>
</dbReference>
<keyword evidence="3" id="KW-1185">Reference proteome</keyword>
<dbReference type="OrthoDB" id="4788856at2759"/>
<keyword evidence="1" id="KW-0732">Signal</keyword>
<proteinExistence type="predicted"/>
<comment type="caution">
    <text evidence="2">The sequence shown here is derived from an EMBL/GenBank/DDBJ whole genome shotgun (WGS) entry which is preliminary data.</text>
</comment>
<dbReference type="KEGG" id="chig:CH63R_01909"/>
<evidence type="ECO:0000313" key="2">
    <source>
        <dbReference type="EMBL" id="OBR13183.1"/>
    </source>
</evidence>
<evidence type="ECO:0000256" key="1">
    <source>
        <dbReference type="SAM" id="SignalP"/>
    </source>
</evidence>
<organism evidence="2 3">
    <name type="scientific">Colletotrichum higginsianum (strain IMI 349063)</name>
    <name type="common">Crucifer anthracnose fungus</name>
    <dbReference type="NCBI Taxonomy" id="759273"/>
    <lineage>
        <taxon>Eukaryota</taxon>
        <taxon>Fungi</taxon>
        <taxon>Dikarya</taxon>
        <taxon>Ascomycota</taxon>
        <taxon>Pezizomycotina</taxon>
        <taxon>Sordariomycetes</taxon>
        <taxon>Hypocreomycetidae</taxon>
        <taxon>Glomerellales</taxon>
        <taxon>Glomerellaceae</taxon>
        <taxon>Colletotrichum</taxon>
        <taxon>Colletotrichum destructivum species complex</taxon>
    </lineage>
</organism>
<accession>A0A1B7YMB8</accession>
<reference evidence="3" key="1">
    <citation type="journal article" date="2017" name="BMC Genomics">
        <title>Gapless genome assembly of Colletotrichum higginsianum reveals chromosome structure and association of transposable elements with secondary metabolite gene clusters.</title>
        <authorList>
            <person name="Dallery J.-F."/>
            <person name="Lapalu N."/>
            <person name="Zampounis A."/>
            <person name="Pigne S."/>
            <person name="Luyten I."/>
            <person name="Amselem J."/>
            <person name="Wittenberg A.H.J."/>
            <person name="Zhou S."/>
            <person name="de Queiroz M.V."/>
            <person name="Robin G.P."/>
            <person name="Auger A."/>
            <person name="Hainaut M."/>
            <person name="Henrissat B."/>
            <person name="Kim K.-T."/>
            <person name="Lee Y.-H."/>
            <person name="Lespinet O."/>
            <person name="Schwartz D.C."/>
            <person name="Thon M.R."/>
            <person name="O'Connell R.J."/>
        </authorList>
    </citation>
    <scope>NUCLEOTIDE SEQUENCE [LARGE SCALE GENOMIC DNA]</scope>
    <source>
        <strain evidence="3">IMI 349063</strain>
    </source>
</reference>
<dbReference type="RefSeq" id="XP_018161700.1">
    <property type="nucleotide sequence ID" value="XM_018296884.1"/>
</dbReference>
<feature type="chain" id="PRO_5008601779" evidence="1">
    <location>
        <begin position="20"/>
        <end position="105"/>
    </location>
</feature>
<sequence length="105" mass="11188">MKFFSLVASVALLTPAVHGAWCTSYGISTKFACGSGRFQFCCDAPNSPAGDYNIFRGDCTRPEGNTRNCGDGGYVSCVSPSSAQLLPRWLCRADLNELVPLNGLS</sequence>
<dbReference type="VEuPathDB" id="FungiDB:CH63R_01909"/>
<dbReference type="EMBL" id="LTAN01000002">
    <property type="protein sequence ID" value="OBR13183.1"/>
    <property type="molecule type" value="Genomic_DNA"/>
</dbReference>
<gene>
    <name evidence="2" type="ORF">CH63R_01909</name>
</gene>
<feature type="signal peptide" evidence="1">
    <location>
        <begin position="1"/>
        <end position="19"/>
    </location>
</feature>
<dbReference type="AlphaFoldDB" id="A0A1B7YMB8"/>
<name>A0A1B7YMB8_COLHI</name>
<protein>
    <submittedName>
        <fullName evidence="2">Uncharacterized protein</fullName>
    </submittedName>
</protein>
<dbReference type="GeneID" id="28860991"/>